<dbReference type="OrthoDB" id="3366475at2759"/>
<organism evidence="2 3">
    <name type="scientific">Pleurotus eryngii</name>
    <name type="common">Boletus of the steppes</name>
    <dbReference type="NCBI Taxonomy" id="5323"/>
    <lineage>
        <taxon>Eukaryota</taxon>
        <taxon>Fungi</taxon>
        <taxon>Dikarya</taxon>
        <taxon>Basidiomycota</taxon>
        <taxon>Agaricomycotina</taxon>
        <taxon>Agaricomycetes</taxon>
        <taxon>Agaricomycetidae</taxon>
        <taxon>Agaricales</taxon>
        <taxon>Pleurotineae</taxon>
        <taxon>Pleurotaceae</taxon>
        <taxon>Pleurotus</taxon>
    </lineage>
</organism>
<dbReference type="AlphaFoldDB" id="A0A9P6ACA2"/>
<feature type="transmembrane region" description="Helical" evidence="1">
    <location>
        <begin position="69"/>
        <end position="91"/>
    </location>
</feature>
<sequence>MASTTLNSLPEVSSTPAGPPISTIIPVVSAFASLLASTSGSIFWHLWTLTSSLYRFSPHHPIIYVSLPVLRYLFAPFVVLFEIVLGAFIWTPWNLAVGALENLYPIYILCGIACIVGSFVGLFGRLASAVLIGMVLENSESKPKPVVQEDEKAASPAHQG</sequence>
<evidence type="ECO:0000256" key="1">
    <source>
        <dbReference type="SAM" id="Phobius"/>
    </source>
</evidence>
<keyword evidence="1" id="KW-1133">Transmembrane helix</keyword>
<keyword evidence="3" id="KW-1185">Reference proteome</keyword>
<dbReference type="EMBL" id="MU154522">
    <property type="protein sequence ID" value="KAF9501946.1"/>
    <property type="molecule type" value="Genomic_DNA"/>
</dbReference>
<keyword evidence="1" id="KW-0812">Transmembrane</keyword>
<comment type="caution">
    <text evidence="2">The sequence shown here is derived from an EMBL/GenBank/DDBJ whole genome shotgun (WGS) entry which is preliminary data.</text>
</comment>
<proteinExistence type="predicted"/>
<evidence type="ECO:0008006" key="4">
    <source>
        <dbReference type="Google" id="ProtNLM"/>
    </source>
</evidence>
<keyword evidence="1" id="KW-0472">Membrane</keyword>
<reference evidence="2" key="1">
    <citation type="submission" date="2020-11" db="EMBL/GenBank/DDBJ databases">
        <authorList>
            <consortium name="DOE Joint Genome Institute"/>
            <person name="Ahrendt S."/>
            <person name="Riley R."/>
            <person name="Andreopoulos W."/>
            <person name="Labutti K."/>
            <person name="Pangilinan J."/>
            <person name="Ruiz-Duenas F.J."/>
            <person name="Barrasa J.M."/>
            <person name="Sanchez-Garcia M."/>
            <person name="Camarero S."/>
            <person name="Miyauchi S."/>
            <person name="Serrano A."/>
            <person name="Linde D."/>
            <person name="Babiker R."/>
            <person name="Drula E."/>
            <person name="Ayuso-Fernandez I."/>
            <person name="Pacheco R."/>
            <person name="Padilla G."/>
            <person name="Ferreira P."/>
            <person name="Barriuso J."/>
            <person name="Kellner H."/>
            <person name="Castanera R."/>
            <person name="Alfaro M."/>
            <person name="Ramirez L."/>
            <person name="Pisabarro A.G."/>
            <person name="Kuo A."/>
            <person name="Tritt A."/>
            <person name="Lipzen A."/>
            <person name="He G."/>
            <person name="Yan M."/>
            <person name="Ng V."/>
            <person name="Cullen D."/>
            <person name="Martin F."/>
            <person name="Rosso M.-N."/>
            <person name="Henrissat B."/>
            <person name="Hibbett D."/>
            <person name="Martinez A.T."/>
            <person name="Grigoriev I.V."/>
        </authorList>
    </citation>
    <scope>NUCLEOTIDE SEQUENCE</scope>
    <source>
        <strain evidence="2">ATCC 90797</strain>
    </source>
</reference>
<feature type="transmembrane region" description="Helical" evidence="1">
    <location>
        <begin position="103"/>
        <end position="136"/>
    </location>
</feature>
<evidence type="ECO:0000313" key="3">
    <source>
        <dbReference type="Proteomes" id="UP000807025"/>
    </source>
</evidence>
<gene>
    <name evidence="2" type="ORF">BDN71DRAFT_502760</name>
</gene>
<protein>
    <recommendedName>
        <fullName evidence="4">Transmembrane protein</fullName>
    </recommendedName>
</protein>
<evidence type="ECO:0000313" key="2">
    <source>
        <dbReference type="EMBL" id="KAF9501946.1"/>
    </source>
</evidence>
<feature type="transmembrane region" description="Helical" evidence="1">
    <location>
        <begin position="24"/>
        <end position="48"/>
    </location>
</feature>
<name>A0A9P6ACA2_PLEER</name>
<dbReference type="Proteomes" id="UP000807025">
    <property type="component" value="Unassembled WGS sequence"/>
</dbReference>
<accession>A0A9P6ACA2</accession>